<evidence type="ECO:0000313" key="2">
    <source>
        <dbReference type="Proteomes" id="UP000324832"/>
    </source>
</evidence>
<protein>
    <submittedName>
        <fullName evidence="1">Uncharacterized protein</fullName>
    </submittedName>
</protein>
<proteinExistence type="predicted"/>
<dbReference type="Proteomes" id="UP000324832">
    <property type="component" value="Unassembled WGS sequence"/>
</dbReference>
<keyword evidence="2" id="KW-1185">Reference proteome</keyword>
<dbReference type="EMBL" id="FZQP02006870">
    <property type="protein sequence ID" value="VVD04494.1"/>
    <property type="molecule type" value="Genomic_DNA"/>
</dbReference>
<reference evidence="1 2" key="1">
    <citation type="submission" date="2017-07" db="EMBL/GenBank/DDBJ databases">
        <authorList>
            <person name="Talla V."/>
            <person name="Backstrom N."/>
        </authorList>
    </citation>
    <scope>NUCLEOTIDE SEQUENCE [LARGE SCALE GENOMIC DNA]</scope>
</reference>
<name>A0A5E4R408_9NEOP</name>
<dbReference type="AlphaFoldDB" id="A0A5E4R408"/>
<accession>A0A5E4R408</accession>
<sequence length="168" mass="19705">MKILLPMTFQRELLSLHLINYRHISIGHVNLNSPAPNCQPDLEYQERSLTIADLDGDKSHELISYYSTFDPPDLYTKKSNPYNHWRLLSIARNDKKAVKKTDDKENVRQKKKNKRKPGITIKAIRPTISRQDFLDAKSYIISPLALRYRKTHTKQQITKYFNVVILII</sequence>
<gene>
    <name evidence="1" type="ORF">LSINAPIS_LOCUS14237</name>
</gene>
<organism evidence="1 2">
    <name type="scientific">Leptidea sinapis</name>
    <dbReference type="NCBI Taxonomy" id="189913"/>
    <lineage>
        <taxon>Eukaryota</taxon>
        <taxon>Metazoa</taxon>
        <taxon>Ecdysozoa</taxon>
        <taxon>Arthropoda</taxon>
        <taxon>Hexapoda</taxon>
        <taxon>Insecta</taxon>
        <taxon>Pterygota</taxon>
        <taxon>Neoptera</taxon>
        <taxon>Endopterygota</taxon>
        <taxon>Lepidoptera</taxon>
        <taxon>Glossata</taxon>
        <taxon>Ditrysia</taxon>
        <taxon>Papilionoidea</taxon>
        <taxon>Pieridae</taxon>
        <taxon>Dismorphiinae</taxon>
        <taxon>Leptidea</taxon>
    </lineage>
</organism>
<evidence type="ECO:0000313" key="1">
    <source>
        <dbReference type="EMBL" id="VVD04494.1"/>
    </source>
</evidence>